<proteinExistence type="predicted"/>
<name>A0ABR1BTQ8_NECAM</name>
<comment type="caution">
    <text evidence="2">The sequence shown here is derived from an EMBL/GenBank/DDBJ whole genome shotgun (WGS) entry which is preliminary data.</text>
</comment>
<sequence length="220" mass="24393">MNRPCGYVTDIDETEPCSPIPASVTLAAAEMNEAVISPVVRVQDPVPVCPTFVDFKKAFDTVETEAVTEALDNQGVPTPYMKVLRELYSNFTTGILPFYKNIIIDVKRGVRQDDTTSPKIFAATLENAIRNLEWGDMEVKVGGRQLHHLRFADDIVLITPSIGQAERMLTEFNETCGCIGLQLNLQRRCLCGTDGSRMPHSRSAERTYPNAPATFIRVGN</sequence>
<dbReference type="Proteomes" id="UP001303046">
    <property type="component" value="Unassembled WGS sequence"/>
</dbReference>
<feature type="domain" description="Reverse transcriptase" evidence="1">
    <location>
        <begin position="51"/>
        <end position="186"/>
    </location>
</feature>
<accession>A0ABR1BTQ8</accession>
<dbReference type="InterPro" id="IPR000477">
    <property type="entry name" value="RT_dom"/>
</dbReference>
<evidence type="ECO:0000313" key="2">
    <source>
        <dbReference type="EMBL" id="KAK6728471.1"/>
    </source>
</evidence>
<evidence type="ECO:0000259" key="1">
    <source>
        <dbReference type="Pfam" id="PF00078"/>
    </source>
</evidence>
<protein>
    <recommendedName>
        <fullName evidence="1">Reverse transcriptase domain-containing protein</fullName>
    </recommendedName>
</protein>
<organism evidence="2 3">
    <name type="scientific">Necator americanus</name>
    <name type="common">Human hookworm</name>
    <dbReference type="NCBI Taxonomy" id="51031"/>
    <lineage>
        <taxon>Eukaryota</taxon>
        <taxon>Metazoa</taxon>
        <taxon>Ecdysozoa</taxon>
        <taxon>Nematoda</taxon>
        <taxon>Chromadorea</taxon>
        <taxon>Rhabditida</taxon>
        <taxon>Rhabditina</taxon>
        <taxon>Rhabditomorpha</taxon>
        <taxon>Strongyloidea</taxon>
        <taxon>Ancylostomatidae</taxon>
        <taxon>Bunostominae</taxon>
        <taxon>Necator</taxon>
    </lineage>
</organism>
<dbReference type="Pfam" id="PF00078">
    <property type="entry name" value="RVT_1"/>
    <property type="match status" value="1"/>
</dbReference>
<gene>
    <name evidence="2" type="primary">Necator_chrI.g1981</name>
    <name evidence="2" type="ORF">RB195_005855</name>
</gene>
<dbReference type="PANTHER" id="PTHR47027:SF29">
    <property type="entry name" value="C2H2-TYPE DOMAIN-CONTAINING PROTEIN"/>
    <property type="match status" value="1"/>
</dbReference>
<reference evidence="2 3" key="1">
    <citation type="submission" date="2023-08" db="EMBL/GenBank/DDBJ databases">
        <title>A Necator americanus chromosomal reference genome.</title>
        <authorList>
            <person name="Ilik V."/>
            <person name="Petrzelkova K.J."/>
            <person name="Pardy F."/>
            <person name="Fuh T."/>
            <person name="Niatou-Singa F.S."/>
            <person name="Gouil Q."/>
            <person name="Baker L."/>
            <person name="Ritchie M.E."/>
            <person name="Jex A.R."/>
            <person name="Gazzola D."/>
            <person name="Li H."/>
            <person name="Toshio Fujiwara R."/>
            <person name="Zhan B."/>
            <person name="Aroian R.V."/>
            <person name="Pafco B."/>
            <person name="Schwarz E.M."/>
        </authorList>
    </citation>
    <scope>NUCLEOTIDE SEQUENCE [LARGE SCALE GENOMIC DNA]</scope>
    <source>
        <strain evidence="2 3">Aroian</strain>
        <tissue evidence="2">Whole animal</tissue>
    </source>
</reference>
<dbReference type="PANTHER" id="PTHR47027">
    <property type="entry name" value="REVERSE TRANSCRIPTASE DOMAIN-CONTAINING PROTEIN"/>
    <property type="match status" value="1"/>
</dbReference>
<keyword evidence="3" id="KW-1185">Reference proteome</keyword>
<evidence type="ECO:0000313" key="3">
    <source>
        <dbReference type="Proteomes" id="UP001303046"/>
    </source>
</evidence>
<dbReference type="EMBL" id="JAVFWL010000001">
    <property type="protein sequence ID" value="KAK6728471.1"/>
    <property type="molecule type" value="Genomic_DNA"/>
</dbReference>